<dbReference type="FunFam" id="3.40.50.300:FF:000224">
    <property type="entry name" value="Energy-coupling factor transporter ATP-binding protein EcfA"/>
    <property type="match status" value="1"/>
</dbReference>
<sequence length="267" mass="29856">MIEIKNLYFKYPGAEKYALDDINLDIETGKYIAILGHNGSGKSTFSKLLSAIYKASSGKIIVDGVEINPENISEIRRMIGIVFQNPDNQFIGSTVEDDIAFGLENKKLDYQTMRKIVVKYATAVGMENYLEREPQNLSGGQKQRVAIASTLALDPQVIIFDEITSMLDPRGRVDIYKIIHNLHKSTNKTLISITHDMDEALLADILIVFSGGKVIAKGSPIEILNNKEIIEIAKIDSPFIYKLSEKIKGVKPTYDEDTLIEELCKLK</sequence>
<dbReference type="Pfam" id="PF00005">
    <property type="entry name" value="ABC_tran"/>
    <property type="match status" value="1"/>
</dbReference>
<dbReference type="InterPro" id="IPR015856">
    <property type="entry name" value="ABC_transpr_CbiO/EcfA_su"/>
</dbReference>
<name>A0A063YKR6_9BACT</name>
<keyword evidence="4" id="KW-1003">Cell membrane</keyword>
<accession>A0A063YKR6</accession>
<protein>
    <submittedName>
        <fullName evidence="11">Energy-coupling factor transport system ATP-binding protein</fullName>
    </submittedName>
    <submittedName>
        <fullName evidence="10">Energy-coupling factor transporter ATPase</fullName>
    </submittedName>
</protein>
<evidence type="ECO:0000256" key="7">
    <source>
        <dbReference type="ARBA" id="ARBA00022967"/>
    </source>
</evidence>
<dbReference type="AlphaFoldDB" id="A0A063YKR6"/>
<dbReference type="STRING" id="29559.NPL3_01870"/>
<evidence type="ECO:0000256" key="2">
    <source>
        <dbReference type="ARBA" id="ARBA00005417"/>
    </source>
</evidence>
<dbReference type="EMBL" id="SOCH01000002">
    <property type="protein sequence ID" value="TDU98125.1"/>
    <property type="molecule type" value="Genomic_DNA"/>
</dbReference>
<dbReference type="InterPro" id="IPR003439">
    <property type="entry name" value="ABC_transporter-like_ATP-bd"/>
</dbReference>
<evidence type="ECO:0000256" key="1">
    <source>
        <dbReference type="ARBA" id="ARBA00004236"/>
    </source>
</evidence>
<keyword evidence="7" id="KW-1278">Translocase</keyword>
<comment type="similarity">
    <text evidence="2">Belongs to the ABC transporter superfamily.</text>
</comment>
<dbReference type="GO" id="GO:0043190">
    <property type="term" value="C:ATP-binding cassette (ABC) transporter complex"/>
    <property type="evidence" value="ECO:0007669"/>
    <property type="project" value="TreeGrafter"/>
</dbReference>
<dbReference type="SMART" id="SM00382">
    <property type="entry name" value="AAA"/>
    <property type="match status" value="1"/>
</dbReference>
<evidence type="ECO:0000256" key="6">
    <source>
        <dbReference type="ARBA" id="ARBA00022840"/>
    </source>
</evidence>
<evidence type="ECO:0000256" key="8">
    <source>
        <dbReference type="ARBA" id="ARBA00023136"/>
    </source>
</evidence>
<evidence type="ECO:0000313" key="12">
    <source>
        <dbReference type="Proteomes" id="UP000294882"/>
    </source>
</evidence>
<dbReference type="OrthoDB" id="9784332at2"/>
<evidence type="ECO:0000256" key="5">
    <source>
        <dbReference type="ARBA" id="ARBA00022741"/>
    </source>
</evidence>
<dbReference type="PROSITE" id="PS50893">
    <property type="entry name" value="ABC_TRANSPORTER_2"/>
    <property type="match status" value="1"/>
</dbReference>
<dbReference type="Proteomes" id="UP000294882">
    <property type="component" value="Unassembled WGS sequence"/>
</dbReference>
<feature type="domain" description="ABC transporter" evidence="9">
    <location>
        <begin position="2"/>
        <end position="236"/>
    </location>
</feature>
<dbReference type="RefSeq" id="WP_036443815.1">
    <property type="nucleotide sequence ID" value="NZ_JAQQZP010000001.1"/>
</dbReference>
<dbReference type="InterPro" id="IPR003593">
    <property type="entry name" value="AAA+_ATPase"/>
</dbReference>
<dbReference type="GO" id="GO:0016887">
    <property type="term" value="F:ATP hydrolysis activity"/>
    <property type="evidence" value="ECO:0007669"/>
    <property type="project" value="InterPro"/>
</dbReference>
<dbReference type="Proteomes" id="UP001233782">
    <property type="component" value="Unassembled WGS sequence"/>
</dbReference>
<evidence type="ECO:0000259" key="9">
    <source>
        <dbReference type="PROSITE" id="PS50893"/>
    </source>
</evidence>
<keyword evidence="3" id="KW-0813">Transport</keyword>
<dbReference type="PANTHER" id="PTHR43553">
    <property type="entry name" value="HEAVY METAL TRANSPORTER"/>
    <property type="match status" value="1"/>
</dbReference>
<comment type="caution">
    <text evidence="11">The sequence shown here is derived from an EMBL/GenBank/DDBJ whole genome shotgun (WGS) entry which is preliminary data.</text>
</comment>
<dbReference type="Gene3D" id="3.40.50.300">
    <property type="entry name" value="P-loop containing nucleotide triphosphate hydrolases"/>
    <property type="match status" value="1"/>
</dbReference>
<evidence type="ECO:0000256" key="4">
    <source>
        <dbReference type="ARBA" id="ARBA00022475"/>
    </source>
</evidence>
<dbReference type="GO" id="GO:0005524">
    <property type="term" value="F:ATP binding"/>
    <property type="evidence" value="ECO:0007669"/>
    <property type="project" value="UniProtKB-KW"/>
</dbReference>
<dbReference type="InterPro" id="IPR030947">
    <property type="entry name" value="EcfA_1"/>
</dbReference>
<dbReference type="NCBIfam" id="NF010167">
    <property type="entry name" value="PRK13648.1"/>
    <property type="match status" value="1"/>
</dbReference>
<evidence type="ECO:0000313" key="11">
    <source>
        <dbReference type="EMBL" id="TDU98125.1"/>
    </source>
</evidence>
<keyword evidence="8" id="KW-0472">Membrane</keyword>
<dbReference type="InterPro" id="IPR050095">
    <property type="entry name" value="ECF_ABC_transporter_ATP-bd"/>
</dbReference>
<gene>
    <name evidence="11" type="ORF">JN03_0146</name>
    <name evidence="10" type="ORF">QJ129_00690</name>
</gene>
<dbReference type="SUPFAM" id="SSF52540">
    <property type="entry name" value="P-loop containing nucleoside triphosphate hydrolases"/>
    <property type="match status" value="1"/>
</dbReference>
<keyword evidence="5" id="KW-0547">Nucleotide-binding</keyword>
<dbReference type="CDD" id="cd03225">
    <property type="entry name" value="ABC_cobalt_CbiO_domain1"/>
    <property type="match status" value="1"/>
</dbReference>
<dbReference type="EMBL" id="JASBCP010000001">
    <property type="protein sequence ID" value="MDI3047778.1"/>
    <property type="molecule type" value="Genomic_DNA"/>
</dbReference>
<reference evidence="10" key="2">
    <citation type="submission" date="2023-04" db="EMBL/GenBank/DDBJ databases">
        <title>Genomes of recent Mycoplasma hyosynoviae isolates 2023.</title>
        <authorList>
            <person name="Spergser J."/>
        </authorList>
    </citation>
    <scope>NUCLEOTIDE SEQUENCE</scope>
    <source>
        <strain evidence="10">SN1J23N</strain>
    </source>
</reference>
<keyword evidence="6 11" id="KW-0067">ATP-binding</keyword>
<comment type="subcellular location">
    <subcellularLocation>
        <location evidence="1">Cell membrane</location>
    </subcellularLocation>
</comment>
<evidence type="ECO:0000313" key="10">
    <source>
        <dbReference type="EMBL" id="MDI3047778.1"/>
    </source>
</evidence>
<proteinExistence type="inferred from homology"/>
<dbReference type="NCBIfam" id="TIGR04520">
    <property type="entry name" value="ECF_ATPase_1"/>
    <property type="match status" value="1"/>
</dbReference>
<dbReference type="PROSITE" id="PS00211">
    <property type="entry name" value="ABC_TRANSPORTER_1"/>
    <property type="match status" value="1"/>
</dbReference>
<dbReference type="InterPro" id="IPR027417">
    <property type="entry name" value="P-loop_NTPase"/>
</dbReference>
<evidence type="ECO:0000256" key="3">
    <source>
        <dbReference type="ARBA" id="ARBA00022448"/>
    </source>
</evidence>
<organism evidence="11 12">
    <name type="scientific">Metamycoplasma hyosynoviae</name>
    <dbReference type="NCBI Taxonomy" id="29559"/>
    <lineage>
        <taxon>Bacteria</taxon>
        <taxon>Bacillati</taxon>
        <taxon>Mycoplasmatota</taxon>
        <taxon>Mycoplasmoidales</taxon>
        <taxon>Metamycoplasmataceae</taxon>
        <taxon>Metamycoplasma</taxon>
    </lineage>
</organism>
<dbReference type="GO" id="GO:0042626">
    <property type="term" value="F:ATPase-coupled transmembrane transporter activity"/>
    <property type="evidence" value="ECO:0007669"/>
    <property type="project" value="TreeGrafter"/>
</dbReference>
<reference evidence="11 12" key="1">
    <citation type="submission" date="2019-03" db="EMBL/GenBank/DDBJ databases">
        <title>Genomic Encyclopedia of Archaeal and Bacterial Type Strains, Phase II (KMG-II): from individual species to whole genera.</title>
        <authorList>
            <person name="Goeker M."/>
        </authorList>
    </citation>
    <scope>NUCLEOTIDE SEQUENCE [LARGE SCALE GENOMIC DNA]</scope>
    <source>
        <strain evidence="11 12">ATCC 25591</strain>
    </source>
</reference>
<dbReference type="InterPro" id="IPR017871">
    <property type="entry name" value="ABC_transporter-like_CS"/>
</dbReference>
<dbReference type="PANTHER" id="PTHR43553:SF24">
    <property type="entry name" value="ENERGY-COUPLING FACTOR TRANSPORTER ATP-BINDING PROTEIN ECFA1"/>
    <property type="match status" value="1"/>
</dbReference>